<evidence type="ECO:0000256" key="4">
    <source>
        <dbReference type="ARBA" id="ARBA00023136"/>
    </source>
</evidence>
<keyword evidence="6 8" id="KW-0998">Cell outer membrane</keyword>
<gene>
    <name evidence="9" type="ORF">BCD_1034</name>
</gene>
<keyword evidence="3" id="KW-0732">Signal</keyword>
<comment type="function">
    <text evidence="1 8">The Vlp and Vsp proteins are antigenically distinct proteins, only one vlp or vsp gene is transcriptionally active at any one time. Switching between these genes is a mechanism of host immune response evasion.</text>
</comment>
<organism evidence="9">
    <name type="scientific">Borrelia crocidurae DOU</name>
    <dbReference type="NCBI Taxonomy" id="1293575"/>
    <lineage>
        <taxon>Bacteria</taxon>
        <taxon>Pseudomonadati</taxon>
        <taxon>Spirochaetota</taxon>
        <taxon>Spirochaetia</taxon>
        <taxon>Spirochaetales</taxon>
        <taxon>Borreliaceae</taxon>
        <taxon>Borrelia</taxon>
    </lineage>
</organism>
<dbReference type="EMBL" id="CP004300">
    <property type="protein sequence ID" value="AHH07100.1"/>
    <property type="molecule type" value="Genomic_DNA"/>
</dbReference>
<keyword evidence="5 8" id="KW-0564">Palmitate</keyword>
<proteinExistence type="predicted"/>
<evidence type="ECO:0000256" key="3">
    <source>
        <dbReference type="ARBA" id="ARBA00022729"/>
    </source>
</evidence>
<evidence type="ECO:0000256" key="1">
    <source>
        <dbReference type="ARBA" id="ARBA00003932"/>
    </source>
</evidence>
<protein>
    <recommendedName>
        <fullName evidence="8">Variable large protein</fullName>
    </recommendedName>
</protein>
<evidence type="ECO:0000256" key="7">
    <source>
        <dbReference type="ARBA" id="ARBA00023288"/>
    </source>
</evidence>
<keyword evidence="9" id="KW-0614">Plasmid</keyword>
<name>W5SJM3_9SPIR</name>
<reference evidence="9" key="1">
    <citation type="submission" date="2013-02" db="EMBL/GenBank/DDBJ databases">
        <title>Comparative genomics of Borrelia species.</title>
        <authorList>
            <person name="Schwan T.G."/>
            <person name="Raffel S.J."/>
            <person name="Porcella S.F."/>
        </authorList>
    </citation>
    <scope>NUCLEOTIDE SEQUENCE</scope>
    <source>
        <strain evidence="9">DOU</strain>
        <plasmid evidence="9">unnamed</plasmid>
    </source>
</reference>
<dbReference type="Pfam" id="PF00921">
    <property type="entry name" value="Lipoprotein_2"/>
    <property type="match status" value="1"/>
</dbReference>
<sequence length="48" mass="5550">MLLLGEDMVGGTLGIKAETKKNEIGGYFSKITETMKEVREDFRREWEI</sequence>
<accession>W5SJM3</accession>
<keyword evidence="4 8" id="KW-0472">Membrane</keyword>
<evidence type="ECO:0000256" key="2">
    <source>
        <dbReference type="ARBA" id="ARBA00004459"/>
    </source>
</evidence>
<dbReference type="AlphaFoldDB" id="W5SJM3"/>
<comment type="subcellular location">
    <subcellularLocation>
        <location evidence="2 8">Cell outer membrane</location>
        <topology evidence="2 8">Lipid-anchor</topology>
    </subcellularLocation>
</comment>
<evidence type="ECO:0000313" key="9">
    <source>
        <dbReference type="EMBL" id="AHH07100.1"/>
    </source>
</evidence>
<dbReference type="SUPFAM" id="SSF74748">
    <property type="entry name" value="Variable surface antigen VlsE"/>
    <property type="match status" value="1"/>
</dbReference>
<evidence type="ECO:0000256" key="8">
    <source>
        <dbReference type="RuleBase" id="RU363105"/>
    </source>
</evidence>
<evidence type="ECO:0000256" key="5">
    <source>
        <dbReference type="ARBA" id="ARBA00023139"/>
    </source>
</evidence>
<geneLocation type="plasmid" evidence="9">
    <name>unnamed</name>
</geneLocation>
<keyword evidence="7 8" id="KW-0449">Lipoprotein</keyword>
<dbReference type="InterPro" id="IPR000680">
    <property type="entry name" value="Borrelia_lipo"/>
</dbReference>
<dbReference type="HOGENOM" id="CLU_3150108_0_0_12"/>
<dbReference type="GO" id="GO:0009279">
    <property type="term" value="C:cell outer membrane"/>
    <property type="evidence" value="ECO:0007669"/>
    <property type="project" value="UniProtKB-SubCell"/>
</dbReference>
<evidence type="ECO:0000256" key="6">
    <source>
        <dbReference type="ARBA" id="ARBA00023237"/>
    </source>
</evidence>